<name>A0ABU4HIC1_9ACTN</name>
<dbReference type="SUPFAM" id="SSF46785">
    <property type="entry name" value="Winged helix' DNA-binding domain"/>
    <property type="match status" value="1"/>
</dbReference>
<evidence type="ECO:0000256" key="1">
    <source>
        <dbReference type="ARBA" id="ARBA00009437"/>
    </source>
</evidence>
<evidence type="ECO:0000256" key="2">
    <source>
        <dbReference type="ARBA" id="ARBA00023015"/>
    </source>
</evidence>
<dbReference type="InterPro" id="IPR050950">
    <property type="entry name" value="HTH-type_LysR_regulators"/>
</dbReference>
<dbReference type="Pfam" id="PF00126">
    <property type="entry name" value="HTH_1"/>
    <property type="match status" value="1"/>
</dbReference>
<evidence type="ECO:0000256" key="4">
    <source>
        <dbReference type="ARBA" id="ARBA00023163"/>
    </source>
</evidence>
<protein>
    <submittedName>
        <fullName evidence="6">LysR family transcriptional regulator</fullName>
    </submittedName>
</protein>
<dbReference type="PANTHER" id="PTHR30419">
    <property type="entry name" value="HTH-TYPE TRANSCRIPTIONAL REGULATOR YBHD"/>
    <property type="match status" value="1"/>
</dbReference>
<proteinExistence type="inferred from homology"/>
<keyword evidence="2" id="KW-0805">Transcription regulation</keyword>
<comment type="similarity">
    <text evidence="1">Belongs to the LysR transcriptional regulatory family.</text>
</comment>
<keyword evidence="4" id="KW-0804">Transcription</keyword>
<dbReference type="InterPro" id="IPR036388">
    <property type="entry name" value="WH-like_DNA-bd_sf"/>
</dbReference>
<dbReference type="InterPro" id="IPR036390">
    <property type="entry name" value="WH_DNA-bd_sf"/>
</dbReference>
<dbReference type="InterPro" id="IPR005119">
    <property type="entry name" value="LysR_subst-bd"/>
</dbReference>
<dbReference type="SUPFAM" id="SSF53850">
    <property type="entry name" value="Periplasmic binding protein-like II"/>
    <property type="match status" value="1"/>
</dbReference>
<dbReference type="InterPro" id="IPR000847">
    <property type="entry name" value="LysR_HTH_N"/>
</dbReference>
<dbReference type="Gene3D" id="3.40.190.290">
    <property type="match status" value="1"/>
</dbReference>
<dbReference type="PANTHER" id="PTHR30419:SF2">
    <property type="entry name" value="LYSR FAMILY TRANSCRIPTIONAL REGULATOR"/>
    <property type="match status" value="1"/>
</dbReference>
<dbReference type="PRINTS" id="PR00039">
    <property type="entry name" value="HTHLYSR"/>
</dbReference>
<dbReference type="CDD" id="cd05466">
    <property type="entry name" value="PBP2_LTTR_substrate"/>
    <property type="match status" value="1"/>
</dbReference>
<dbReference type="Proteomes" id="UP001284601">
    <property type="component" value="Unassembled WGS sequence"/>
</dbReference>
<dbReference type="PROSITE" id="PS50931">
    <property type="entry name" value="HTH_LYSR"/>
    <property type="match status" value="1"/>
</dbReference>
<gene>
    <name evidence="6" type="ORF">R7226_01790</name>
</gene>
<comment type="caution">
    <text evidence="6">The sequence shown here is derived from an EMBL/GenBank/DDBJ whole genome shotgun (WGS) entry which is preliminary data.</text>
</comment>
<keyword evidence="3" id="KW-0238">DNA-binding</keyword>
<keyword evidence="7" id="KW-1185">Reference proteome</keyword>
<evidence type="ECO:0000256" key="3">
    <source>
        <dbReference type="ARBA" id="ARBA00023125"/>
    </source>
</evidence>
<dbReference type="Pfam" id="PF03466">
    <property type="entry name" value="LysR_substrate"/>
    <property type="match status" value="1"/>
</dbReference>
<dbReference type="EMBL" id="JAWSTH010000002">
    <property type="protein sequence ID" value="MDW5593051.1"/>
    <property type="molecule type" value="Genomic_DNA"/>
</dbReference>
<organism evidence="6 7">
    <name type="scientific">Conexibacter stalactiti</name>
    <dbReference type="NCBI Taxonomy" id="1940611"/>
    <lineage>
        <taxon>Bacteria</taxon>
        <taxon>Bacillati</taxon>
        <taxon>Actinomycetota</taxon>
        <taxon>Thermoleophilia</taxon>
        <taxon>Solirubrobacterales</taxon>
        <taxon>Conexibacteraceae</taxon>
        <taxon>Conexibacter</taxon>
    </lineage>
</organism>
<reference evidence="7" key="1">
    <citation type="submission" date="2023-07" db="EMBL/GenBank/DDBJ databases">
        <title>Conexibacter stalactiti sp. nov., isolated from stalactites in a lava cave and emended description of the genus Conexibacter.</title>
        <authorList>
            <person name="Lee S.D."/>
        </authorList>
    </citation>
    <scope>NUCLEOTIDE SEQUENCE [LARGE SCALE GENOMIC DNA]</scope>
    <source>
        <strain evidence="7">KCTC 39840</strain>
    </source>
</reference>
<feature type="domain" description="HTH lysR-type" evidence="5">
    <location>
        <begin position="1"/>
        <end position="57"/>
    </location>
</feature>
<dbReference type="Gene3D" id="1.10.10.10">
    <property type="entry name" value="Winged helix-like DNA-binding domain superfamily/Winged helix DNA-binding domain"/>
    <property type="match status" value="1"/>
</dbReference>
<accession>A0ABU4HIC1</accession>
<evidence type="ECO:0000313" key="7">
    <source>
        <dbReference type="Proteomes" id="UP001284601"/>
    </source>
</evidence>
<dbReference type="RefSeq" id="WP_318595314.1">
    <property type="nucleotide sequence ID" value="NZ_JAWSTH010000002.1"/>
</dbReference>
<sequence length="300" mass="32039">MDRAEFSAFVASAQEGNFTAAAHRLGLTQPTVSAAVTKLERELGAQLFTRTRPLTLTDAGAALLPHATEALNALDETWRELRSVAQGTGGTLRLGSSVFAFDLDVPNVIDDFRRRHPAVRITLIEHLSIRPMSAAILAGRLDMGLTITVEAPPAGVRSDTLRSEPYVLLLSTTHPLAAQERVTVDDIRDQPFIGRPLGDQFRSLMDQVCDAIGLKPTIVLEVDGYESTLSALRRGTAVGLGVPAVATLHPDEFKALPLDAPDAPPVRLVLLTPTNRALPAAASTLRSELLAAAAHDGIKT</sequence>
<evidence type="ECO:0000259" key="5">
    <source>
        <dbReference type="PROSITE" id="PS50931"/>
    </source>
</evidence>
<evidence type="ECO:0000313" key="6">
    <source>
        <dbReference type="EMBL" id="MDW5593051.1"/>
    </source>
</evidence>